<accession>A0ABR1DTX8</accession>
<protein>
    <submittedName>
        <fullName evidence="2">Uncharacterized protein</fullName>
    </submittedName>
</protein>
<keyword evidence="3" id="KW-1185">Reference proteome</keyword>
<organism evidence="2 3">
    <name type="scientific">Necator americanus</name>
    <name type="common">Human hookworm</name>
    <dbReference type="NCBI Taxonomy" id="51031"/>
    <lineage>
        <taxon>Eukaryota</taxon>
        <taxon>Metazoa</taxon>
        <taxon>Ecdysozoa</taxon>
        <taxon>Nematoda</taxon>
        <taxon>Chromadorea</taxon>
        <taxon>Rhabditida</taxon>
        <taxon>Rhabditina</taxon>
        <taxon>Rhabditomorpha</taxon>
        <taxon>Strongyloidea</taxon>
        <taxon>Ancylostomatidae</taxon>
        <taxon>Bunostominae</taxon>
        <taxon>Necator</taxon>
    </lineage>
</organism>
<evidence type="ECO:0000313" key="3">
    <source>
        <dbReference type="Proteomes" id="UP001303046"/>
    </source>
</evidence>
<evidence type="ECO:0000313" key="2">
    <source>
        <dbReference type="EMBL" id="KAK6753887.1"/>
    </source>
</evidence>
<feature type="region of interest" description="Disordered" evidence="1">
    <location>
        <begin position="1"/>
        <end position="74"/>
    </location>
</feature>
<gene>
    <name evidence="2" type="primary">Necator_chrV.g17878</name>
    <name evidence="2" type="ORF">RB195_013088</name>
</gene>
<name>A0ABR1DTX8_NECAM</name>
<reference evidence="2 3" key="1">
    <citation type="submission" date="2023-08" db="EMBL/GenBank/DDBJ databases">
        <title>A Necator americanus chromosomal reference genome.</title>
        <authorList>
            <person name="Ilik V."/>
            <person name="Petrzelkova K.J."/>
            <person name="Pardy F."/>
            <person name="Fuh T."/>
            <person name="Niatou-Singa F.S."/>
            <person name="Gouil Q."/>
            <person name="Baker L."/>
            <person name="Ritchie M.E."/>
            <person name="Jex A.R."/>
            <person name="Gazzola D."/>
            <person name="Li H."/>
            <person name="Toshio Fujiwara R."/>
            <person name="Zhan B."/>
            <person name="Aroian R.V."/>
            <person name="Pafco B."/>
            <person name="Schwarz E.M."/>
        </authorList>
    </citation>
    <scope>NUCLEOTIDE SEQUENCE [LARGE SCALE GENOMIC DNA]</scope>
    <source>
        <strain evidence="2 3">Aroian</strain>
        <tissue evidence="2">Whole animal</tissue>
    </source>
</reference>
<dbReference type="EMBL" id="JAVFWL010000005">
    <property type="protein sequence ID" value="KAK6753887.1"/>
    <property type="molecule type" value="Genomic_DNA"/>
</dbReference>
<dbReference type="Proteomes" id="UP001303046">
    <property type="component" value="Unassembled WGS sequence"/>
</dbReference>
<sequence length="74" mass="8207">MRQRGAAKPEGIKNSRPDSQEVFPSDVRHAIMWIRNRTAHGPDNKTRTPDEPSASTHQHAGETLYTLPVGMQGS</sequence>
<feature type="compositionally biased region" description="Basic and acidic residues" evidence="1">
    <location>
        <begin position="10"/>
        <end position="19"/>
    </location>
</feature>
<comment type="caution">
    <text evidence="2">The sequence shown here is derived from an EMBL/GenBank/DDBJ whole genome shotgun (WGS) entry which is preliminary data.</text>
</comment>
<evidence type="ECO:0000256" key="1">
    <source>
        <dbReference type="SAM" id="MobiDB-lite"/>
    </source>
</evidence>
<feature type="compositionally biased region" description="Basic and acidic residues" evidence="1">
    <location>
        <begin position="40"/>
        <end position="50"/>
    </location>
</feature>
<proteinExistence type="predicted"/>